<reference evidence="2 3" key="1">
    <citation type="submission" date="2016-10" db="EMBL/GenBank/DDBJ databases">
        <authorList>
            <person name="Varghese N."/>
            <person name="Submissions S."/>
        </authorList>
    </citation>
    <scope>NUCLEOTIDE SEQUENCE [LARGE SCALE GENOMIC DNA]</scope>
    <source>
        <strain evidence="2 3">DSM 1361</strain>
    </source>
</reference>
<proteinExistence type="predicted"/>
<dbReference type="OrthoDB" id="7066615at2"/>
<gene>
    <name evidence="2" type="ORF">SAMN02910344_01761</name>
</gene>
<evidence type="ECO:0000256" key="1">
    <source>
        <dbReference type="SAM" id="SignalP"/>
    </source>
</evidence>
<dbReference type="Proteomes" id="UP000243745">
    <property type="component" value="Unassembled WGS sequence"/>
</dbReference>
<keyword evidence="3" id="KW-1185">Reference proteome</keyword>
<protein>
    <submittedName>
        <fullName evidence="2">Uncharacterized protein</fullName>
    </submittedName>
</protein>
<evidence type="ECO:0000313" key="3">
    <source>
        <dbReference type="Proteomes" id="UP000243745"/>
    </source>
</evidence>
<accession>A0A662ZJM8</accession>
<feature type="chain" id="PRO_5024803162" evidence="1">
    <location>
        <begin position="27"/>
        <end position="140"/>
    </location>
</feature>
<dbReference type="AlphaFoldDB" id="A0A662ZJM8"/>
<evidence type="ECO:0000313" key="2">
    <source>
        <dbReference type="EMBL" id="SFP57275.1"/>
    </source>
</evidence>
<sequence length="140" mass="15603">MNFFSKSVLGSVIVAAGMALSSSALAYNSDVESLLNDSKLDSLQKKALAQYADSLETILNTDTQNREQVIATNKQFMGAQQCLAQVYSRDQKPHMMRVSRKIYEATFSNDDLTRKYHEFLGQAQQEGDIALPDDANACRR</sequence>
<organism evidence="2 3">
    <name type="scientific">Ruminobacter amylophilus</name>
    <dbReference type="NCBI Taxonomy" id="867"/>
    <lineage>
        <taxon>Bacteria</taxon>
        <taxon>Pseudomonadati</taxon>
        <taxon>Pseudomonadota</taxon>
        <taxon>Gammaproteobacteria</taxon>
        <taxon>Aeromonadales</taxon>
        <taxon>Succinivibrionaceae</taxon>
        <taxon>Ruminobacter</taxon>
    </lineage>
</organism>
<dbReference type="EMBL" id="FOXF01000038">
    <property type="protein sequence ID" value="SFP57275.1"/>
    <property type="molecule type" value="Genomic_DNA"/>
</dbReference>
<name>A0A662ZJM8_9GAMM</name>
<feature type="signal peptide" evidence="1">
    <location>
        <begin position="1"/>
        <end position="26"/>
    </location>
</feature>
<dbReference type="RefSeq" id="WP_093142922.1">
    <property type="nucleotide sequence ID" value="NZ_FOXF01000038.1"/>
</dbReference>
<keyword evidence="1" id="KW-0732">Signal</keyword>